<dbReference type="InterPro" id="IPR002686">
    <property type="entry name" value="Transposase_17"/>
</dbReference>
<dbReference type="AlphaFoldDB" id="A0A511RJT2"/>
<evidence type="ECO:0000313" key="2">
    <source>
        <dbReference type="EMBL" id="GEM89914.1"/>
    </source>
</evidence>
<evidence type="ECO:0000259" key="1">
    <source>
        <dbReference type="SMART" id="SM01321"/>
    </source>
</evidence>
<dbReference type="PANTHER" id="PTHR36966:SF1">
    <property type="entry name" value="REP-ASSOCIATED TYROSINE TRANSPOSASE"/>
    <property type="match status" value="1"/>
</dbReference>
<dbReference type="InterPro" id="IPR052715">
    <property type="entry name" value="RAYT_transposase"/>
</dbReference>
<comment type="caution">
    <text evidence="2">The sequence shown here is derived from an EMBL/GenBank/DDBJ whole genome shotgun (WGS) entry which is preliminary data.</text>
</comment>
<sequence length="182" mass="20747">MGGRPHHKPTRLADCDYRTPGVYFVTVVTRGRACLFGRVTEEGLELNDLGRVVEDVWTRLPNHYPHLELDAFVVMPNHFHGLVFLKPIAPVVGEGLKPSPTANRRHGLPEIVRAFKTFSARCINALRGTPGRRLWQRSYHDRIVRDETERDRLREYIASNPLRWHLDRENPASGGPGDGPRT</sequence>
<proteinExistence type="predicted"/>
<dbReference type="SMART" id="SM01321">
    <property type="entry name" value="Y1_Tnp"/>
    <property type="match status" value="1"/>
</dbReference>
<name>A0A511RJT2_9DEIN</name>
<feature type="domain" description="Transposase IS200-like" evidence="1">
    <location>
        <begin position="19"/>
        <end position="160"/>
    </location>
</feature>
<dbReference type="OrthoDB" id="9794403at2"/>
<gene>
    <name evidence="2" type="ORF">ODE01S_13480</name>
</gene>
<dbReference type="GO" id="GO:0006313">
    <property type="term" value="P:DNA transposition"/>
    <property type="evidence" value="ECO:0007669"/>
    <property type="project" value="InterPro"/>
</dbReference>
<dbReference type="PANTHER" id="PTHR36966">
    <property type="entry name" value="REP-ASSOCIATED TYROSINE TRANSPOSASE"/>
    <property type="match status" value="1"/>
</dbReference>
<dbReference type="EMBL" id="BJXN01000008">
    <property type="protein sequence ID" value="GEM89914.1"/>
    <property type="molecule type" value="Genomic_DNA"/>
</dbReference>
<dbReference type="Proteomes" id="UP000321827">
    <property type="component" value="Unassembled WGS sequence"/>
</dbReference>
<dbReference type="GO" id="GO:0004803">
    <property type="term" value="F:transposase activity"/>
    <property type="evidence" value="ECO:0007669"/>
    <property type="project" value="InterPro"/>
</dbReference>
<dbReference type="SUPFAM" id="SSF143422">
    <property type="entry name" value="Transposase IS200-like"/>
    <property type="match status" value="1"/>
</dbReference>
<reference evidence="2 3" key="1">
    <citation type="submission" date="2019-07" db="EMBL/GenBank/DDBJ databases">
        <title>Whole genome shotgun sequence of Oceanithermus desulfurans NBRC 100063.</title>
        <authorList>
            <person name="Hosoyama A."/>
            <person name="Uohara A."/>
            <person name="Ohji S."/>
            <person name="Ichikawa N."/>
        </authorList>
    </citation>
    <scope>NUCLEOTIDE SEQUENCE [LARGE SCALE GENOMIC DNA]</scope>
    <source>
        <strain evidence="2 3">NBRC 100063</strain>
    </source>
</reference>
<dbReference type="InterPro" id="IPR036515">
    <property type="entry name" value="Transposase_17_sf"/>
</dbReference>
<protein>
    <recommendedName>
        <fullName evidence="1">Transposase IS200-like domain-containing protein</fullName>
    </recommendedName>
</protein>
<organism evidence="2 3">
    <name type="scientific">Oceanithermus desulfurans NBRC 100063</name>
    <dbReference type="NCBI Taxonomy" id="1227550"/>
    <lineage>
        <taxon>Bacteria</taxon>
        <taxon>Thermotogati</taxon>
        <taxon>Deinococcota</taxon>
        <taxon>Deinococci</taxon>
        <taxon>Thermales</taxon>
        <taxon>Thermaceae</taxon>
        <taxon>Oceanithermus</taxon>
    </lineage>
</organism>
<accession>A0A511RJT2</accession>
<evidence type="ECO:0000313" key="3">
    <source>
        <dbReference type="Proteomes" id="UP000321827"/>
    </source>
</evidence>
<dbReference type="Gene3D" id="3.30.70.1290">
    <property type="entry name" value="Transposase IS200-like"/>
    <property type="match status" value="1"/>
</dbReference>
<dbReference type="GO" id="GO:0043565">
    <property type="term" value="F:sequence-specific DNA binding"/>
    <property type="evidence" value="ECO:0007669"/>
    <property type="project" value="TreeGrafter"/>
</dbReference>